<dbReference type="EMBL" id="JAFEJA010000002">
    <property type="protein sequence ID" value="MBM9623366.1"/>
    <property type="molecule type" value="Genomic_DNA"/>
</dbReference>
<evidence type="ECO:0000256" key="7">
    <source>
        <dbReference type="ARBA" id="ARBA00023014"/>
    </source>
</evidence>
<dbReference type="Gene3D" id="2.40.30.10">
    <property type="entry name" value="Translation factors"/>
    <property type="match status" value="1"/>
</dbReference>
<feature type="domain" description="FAD-binding FR-type" evidence="10">
    <location>
        <begin position="91"/>
        <end position="193"/>
    </location>
</feature>
<feature type="compositionally biased region" description="Pro residues" evidence="8">
    <location>
        <begin position="9"/>
        <end position="26"/>
    </location>
</feature>
<dbReference type="CDD" id="cd00207">
    <property type="entry name" value="fer2"/>
    <property type="match status" value="1"/>
</dbReference>
<comment type="cofactor">
    <cofactor evidence="1">
        <name>FAD</name>
        <dbReference type="ChEBI" id="CHEBI:57692"/>
    </cofactor>
</comment>
<dbReference type="Gene3D" id="3.40.50.80">
    <property type="entry name" value="Nucleotide-binding domain of ferredoxin-NADP reductase (FNR) module"/>
    <property type="match status" value="1"/>
</dbReference>
<feature type="region of interest" description="Disordered" evidence="8">
    <location>
        <begin position="1"/>
        <end position="54"/>
    </location>
</feature>
<dbReference type="SUPFAM" id="SSF52343">
    <property type="entry name" value="Ferredoxin reductase-like, C-terminal NADP-linked domain"/>
    <property type="match status" value="1"/>
</dbReference>
<dbReference type="PRINTS" id="PR00409">
    <property type="entry name" value="PHDIOXRDTASE"/>
</dbReference>
<sequence length="402" mass="42473">MSRRRATAPPDPAAGPPPDHPAPPRVDPARPAPDDARAAPGAGAAEELPPDLYGRERGDRLMRFLAAFSDRYLPLVTAGGRRTPPRPAPRPASLALVVASREHPADGVVALRLTAPDGAPLPRWQPGAHLDLLLPSGRTRQYSLCGDPGDRYAYRIAVRRTGGPGGGSDEVHDALPAGTRVGVKGPRNAFPFAAEPSVLFLAGGIGITPVLPMAREAARRGLDWHLVHTGRSRASMPFAGELGELAGAKGRVELLADDEHGVPDGAALLRRAAGRAVYCCGPGPMLDAVRAAFDAGGARSLHAERFTAAPVRDGRPFEIALRRSGEVLAVPADRSVLDVLLKRDPATPYSCRQGFCGVCTVRVGAGPVEHRDGRLTDQERAEGRMRVCVSRAPEGARLELDL</sequence>
<dbReference type="PANTHER" id="PTHR47354:SF1">
    <property type="entry name" value="CARNITINE MONOOXYGENASE REDUCTASE SUBUNIT"/>
    <property type="match status" value="1"/>
</dbReference>
<keyword evidence="6" id="KW-0408">Iron</keyword>
<dbReference type="Pfam" id="PF00111">
    <property type="entry name" value="Fer2"/>
    <property type="match status" value="1"/>
</dbReference>
<evidence type="ECO:0000256" key="2">
    <source>
        <dbReference type="ARBA" id="ARBA00022630"/>
    </source>
</evidence>
<dbReference type="InterPro" id="IPR050415">
    <property type="entry name" value="MRET"/>
</dbReference>
<evidence type="ECO:0000256" key="5">
    <source>
        <dbReference type="ARBA" id="ARBA00023002"/>
    </source>
</evidence>
<keyword evidence="7" id="KW-0411">Iron-sulfur</keyword>
<reference evidence="11 12" key="1">
    <citation type="journal article" date="2016" name="Arch. Microbiol.">
        <title>Streptomyces zhihengii sp. nov., isolated from rhizospheric soil of Psammosilene tunicoides.</title>
        <authorList>
            <person name="Huang M.J."/>
            <person name="Fei J.J."/>
            <person name="Salam N."/>
            <person name="Kim C.J."/>
            <person name="Hozzein W.N."/>
            <person name="Xiao M."/>
            <person name="Huang H.Q."/>
            <person name="Li W.J."/>
        </authorList>
    </citation>
    <scope>NUCLEOTIDE SEQUENCE [LARGE SCALE GENOMIC DNA]</scope>
    <source>
        <strain evidence="11 12">YIM T102</strain>
    </source>
</reference>
<dbReference type="PROSITE" id="PS51384">
    <property type="entry name" value="FAD_FR"/>
    <property type="match status" value="1"/>
</dbReference>
<dbReference type="InterPro" id="IPR039261">
    <property type="entry name" value="FNR_nucleotide-bd"/>
</dbReference>
<evidence type="ECO:0000259" key="9">
    <source>
        <dbReference type="PROSITE" id="PS51085"/>
    </source>
</evidence>
<dbReference type="CDD" id="cd06185">
    <property type="entry name" value="PDR_like"/>
    <property type="match status" value="1"/>
</dbReference>
<dbReference type="PANTHER" id="PTHR47354">
    <property type="entry name" value="NADH OXIDOREDUCTASE HCR"/>
    <property type="match status" value="1"/>
</dbReference>
<keyword evidence="12" id="KW-1185">Reference proteome</keyword>
<dbReference type="PROSITE" id="PS00197">
    <property type="entry name" value="2FE2S_FER_1"/>
    <property type="match status" value="1"/>
</dbReference>
<organism evidence="11 12">
    <name type="scientific">Streptomyces zhihengii</name>
    <dbReference type="NCBI Taxonomy" id="1818004"/>
    <lineage>
        <taxon>Bacteria</taxon>
        <taxon>Bacillati</taxon>
        <taxon>Actinomycetota</taxon>
        <taxon>Actinomycetes</taxon>
        <taxon>Kitasatosporales</taxon>
        <taxon>Streptomycetaceae</taxon>
        <taxon>Streptomyces</taxon>
    </lineage>
</organism>
<evidence type="ECO:0000313" key="12">
    <source>
        <dbReference type="Proteomes" id="UP000664109"/>
    </source>
</evidence>
<accession>A0ABS2V0L2</accession>
<dbReference type="InterPro" id="IPR017927">
    <property type="entry name" value="FAD-bd_FR_type"/>
</dbReference>
<evidence type="ECO:0000256" key="6">
    <source>
        <dbReference type="ARBA" id="ARBA00023004"/>
    </source>
</evidence>
<dbReference type="SUPFAM" id="SSF54292">
    <property type="entry name" value="2Fe-2S ferredoxin-like"/>
    <property type="match status" value="1"/>
</dbReference>
<evidence type="ECO:0000256" key="1">
    <source>
        <dbReference type="ARBA" id="ARBA00001974"/>
    </source>
</evidence>
<proteinExistence type="predicted"/>
<dbReference type="PROSITE" id="PS51085">
    <property type="entry name" value="2FE2S_FER_2"/>
    <property type="match status" value="1"/>
</dbReference>
<feature type="domain" description="2Fe-2S ferredoxin-type" evidence="9">
    <location>
        <begin position="317"/>
        <end position="402"/>
    </location>
</feature>
<dbReference type="SUPFAM" id="SSF63380">
    <property type="entry name" value="Riboflavin synthase domain-like"/>
    <property type="match status" value="1"/>
</dbReference>
<dbReference type="Gene3D" id="3.10.20.30">
    <property type="match status" value="1"/>
</dbReference>
<evidence type="ECO:0000313" key="11">
    <source>
        <dbReference type="EMBL" id="MBM9623366.1"/>
    </source>
</evidence>
<dbReference type="InterPro" id="IPR001041">
    <property type="entry name" value="2Fe-2S_ferredoxin-type"/>
</dbReference>
<protein>
    <submittedName>
        <fullName evidence="11">Oxidoreductase</fullName>
    </submittedName>
</protein>
<evidence type="ECO:0000256" key="3">
    <source>
        <dbReference type="ARBA" id="ARBA00022714"/>
    </source>
</evidence>
<evidence type="ECO:0000259" key="10">
    <source>
        <dbReference type="PROSITE" id="PS51384"/>
    </source>
</evidence>
<keyword evidence="2" id="KW-0285">Flavoprotein</keyword>
<keyword evidence="4" id="KW-0479">Metal-binding</keyword>
<dbReference type="Proteomes" id="UP000664109">
    <property type="component" value="Unassembled WGS sequence"/>
</dbReference>
<keyword evidence="5" id="KW-0560">Oxidoreductase</keyword>
<evidence type="ECO:0000256" key="8">
    <source>
        <dbReference type="SAM" id="MobiDB-lite"/>
    </source>
</evidence>
<name>A0ABS2V0L2_9ACTN</name>
<dbReference type="RefSeq" id="WP_205377509.1">
    <property type="nucleotide sequence ID" value="NZ_JAFEJA010000002.1"/>
</dbReference>
<evidence type="ECO:0000256" key="4">
    <source>
        <dbReference type="ARBA" id="ARBA00022723"/>
    </source>
</evidence>
<keyword evidence="3" id="KW-0001">2Fe-2S</keyword>
<dbReference type="InterPro" id="IPR017938">
    <property type="entry name" value="Riboflavin_synthase-like_b-brl"/>
</dbReference>
<comment type="caution">
    <text evidence="11">The sequence shown here is derived from an EMBL/GenBank/DDBJ whole genome shotgun (WGS) entry which is preliminary data.</text>
</comment>
<dbReference type="InterPro" id="IPR006058">
    <property type="entry name" value="2Fe2S_fd_BS"/>
</dbReference>
<dbReference type="InterPro" id="IPR012675">
    <property type="entry name" value="Beta-grasp_dom_sf"/>
</dbReference>
<gene>
    <name evidence="11" type="ORF">JE024_32730</name>
</gene>
<dbReference type="InterPro" id="IPR036010">
    <property type="entry name" value="2Fe-2S_ferredoxin-like_sf"/>
</dbReference>